<organism evidence="4 5">
    <name type="scientific">Pedococcus bigeumensis</name>
    <dbReference type="NCBI Taxonomy" id="433644"/>
    <lineage>
        <taxon>Bacteria</taxon>
        <taxon>Bacillati</taxon>
        <taxon>Actinomycetota</taxon>
        <taxon>Actinomycetes</taxon>
        <taxon>Micrococcales</taxon>
        <taxon>Intrasporangiaceae</taxon>
        <taxon>Pedococcus</taxon>
    </lineage>
</organism>
<feature type="binding site" evidence="2">
    <location>
        <position position="51"/>
    </location>
    <ligand>
        <name>CoA</name>
        <dbReference type="ChEBI" id="CHEBI:57287"/>
    </ligand>
</feature>
<reference evidence="4 5" key="1">
    <citation type="journal article" date="2019" name="Environ. Microbiol.">
        <title>Species interactions and distinct microbial communities in high Arctic permafrost affected cryosols are associated with the CH4 and CO2 gas fluxes.</title>
        <authorList>
            <person name="Altshuler I."/>
            <person name="Hamel J."/>
            <person name="Turney S."/>
            <person name="Magnuson E."/>
            <person name="Levesque R."/>
            <person name="Greer C."/>
            <person name="Whyte L.G."/>
        </authorList>
    </citation>
    <scope>NUCLEOTIDE SEQUENCE [LARGE SCALE GENOMIC DNA]</scope>
    <source>
        <strain evidence="4 5">S9.3A</strain>
    </source>
</reference>
<evidence type="ECO:0000256" key="2">
    <source>
        <dbReference type="PIRSR" id="PIRSR014972-2"/>
    </source>
</evidence>
<evidence type="ECO:0000259" key="3">
    <source>
        <dbReference type="Pfam" id="PF22636"/>
    </source>
</evidence>
<sequence>MRHVVTDEDTAISLGSGDVAVLATPRLIAWLEAATVLVAAPLLAEGQTSVGTAVRIDHVKATPVGRSVEVSARLVGPAGSRRLTFEVAATDDAGEAVAGGEITRVVVDRARFNQSPPA</sequence>
<comment type="caution">
    <text evidence="4">The sequence shown here is derived from an EMBL/GenBank/DDBJ whole genome shotgun (WGS) entry which is preliminary data.</text>
</comment>
<dbReference type="PIRSF" id="PIRSF014972">
    <property type="entry name" value="FlK"/>
    <property type="match status" value="1"/>
</dbReference>
<feature type="binding site" evidence="2">
    <location>
        <position position="104"/>
    </location>
    <ligand>
        <name>substrate</name>
    </ligand>
</feature>
<dbReference type="PANTHER" id="PTHR36934">
    <property type="entry name" value="BLR0278 PROTEIN"/>
    <property type="match status" value="1"/>
</dbReference>
<dbReference type="SUPFAM" id="SSF54637">
    <property type="entry name" value="Thioesterase/thiol ester dehydrase-isomerase"/>
    <property type="match status" value="1"/>
</dbReference>
<dbReference type="InterPro" id="IPR025540">
    <property type="entry name" value="FlK"/>
</dbReference>
<name>A0A502CZT7_9MICO</name>
<feature type="active site" evidence="1">
    <location>
        <position position="32"/>
    </location>
</feature>
<dbReference type="EMBL" id="RCZM01000002">
    <property type="protein sequence ID" value="TPG18142.1"/>
    <property type="molecule type" value="Genomic_DNA"/>
</dbReference>
<feature type="active site" evidence="1">
    <location>
        <position position="58"/>
    </location>
</feature>
<keyword evidence="5" id="KW-1185">Reference proteome</keyword>
<dbReference type="InterPro" id="IPR054485">
    <property type="entry name" value="FlK-like_dom"/>
</dbReference>
<dbReference type="Pfam" id="PF22636">
    <property type="entry name" value="FlK"/>
    <property type="match status" value="1"/>
</dbReference>
<evidence type="ECO:0000313" key="4">
    <source>
        <dbReference type="EMBL" id="TPG18142.1"/>
    </source>
</evidence>
<proteinExistence type="predicted"/>
<evidence type="ECO:0000313" key="5">
    <source>
        <dbReference type="Proteomes" id="UP000317722"/>
    </source>
</evidence>
<dbReference type="PANTHER" id="PTHR36934:SF1">
    <property type="entry name" value="THIOESTERASE DOMAIN-CONTAINING PROTEIN"/>
    <property type="match status" value="1"/>
</dbReference>
<evidence type="ECO:0000256" key="1">
    <source>
        <dbReference type="PIRSR" id="PIRSR014972-1"/>
    </source>
</evidence>
<protein>
    <submittedName>
        <fullName evidence="4">Thioesterase</fullName>
    </submittedName>
</protein>
<accession>A0A502CZT7</accession>
<dbReference type="AlphaFoldDB" id="A0A502CZT7"/>
<dbReference type="Gene3D" id="3.10.129.10">
    <property type="entry name" value="Hotdog Thioesterase"/>
    <property type="match status" value="1"/>
</dbReference>
<dbReference type="InterPro" id="IPR029069">
    <property type="entry name" value="HotDog_dom_sf"/>
</dbReference>
<dbReference type="Proteomes" id="UP000317722">
    <property type="component" value="Unassembled WGS sequence"/>
</dbReference>
<dbReference type="RefSeq" id="WP_140738152.1">
    <property type="nucleotide sequence ID" value="NZ_RCZM01000002.1"/>
</dbReference>
<gene>
    <name evidence="4" type="ORF">EAH86_07005</name>
</gene>
<dbReference type="OrthoDB" id="5243809at2"/>
<feature type="binding site" evidence="2">
    <location>
        <position position="51"/>
    </location>
    <ligand>
        <name>substrate</name>
    </ligand>
</feature>
<feature type="active site" evidence="1">
    <location>
        <position position="24"/>
    </location>
</feature>
<feature type="domain" description="Fluoroacetyl-CoA-specific thioesterase-like" evidence="3">
    <location>
        <begin position="5"/>
        <end position="109"/>
    </location>
</feature>